<sequence>MPSFLELRQQIKAHAHFIYPQYNVDHFAIILVEDITHVPDSRTWKAMLVTLNPDRSSHFLVGAFGECVREAMVILLITTTHMMRELEIIANEPRHKASMSTRTATEISKMLKNPKLADILYKIEATQELLDLQMELFKKHKAAFKRKAKEIEKGLEGGISEVGTVLKQMDKSITIQKAMIDCMEQMAKEGKEQIQRMEERQVLIEALHLCRLLFSSISTTTTTNDYQDKMSTTNGSSNQPEDAQPQFMDEFMRLEQDIKHARNFVQDLQNTLAALDLKIREHPEDIHFYLRDIIWCQMSIIEHFIKIIAWLIREGQILVSVGTLTADDQRYQGVQHEIAFMRHNGSGLMRALADNVAVYTSRPRYDEVCEDQENAARDMDALSNAFSAL</sequence>
<evidence type="ECO:0000256" key="1">
    <source>
        <dbReference type="SAM" id="MobiDB-lite"/>
    </source>
</evidence>
<evidence type="ECO:0000313" key="2">
    <source>
        <dbReference type="EMBL" id="THZ85526.1"/>
    </source>
</evidence>
<name>A0A4V4L1R5_AURPU</name>
<evidence type="ECO:0000313" key="3">
    <source>
        <dbReference type="Proteomes" id="UP000310039"/>
    </source>
</evidence>
<accession>A0A4V4L1R5</accession>
<proteinExistence type="predicted"/>
<reference evidence="2 3" key="1">
    <citation type="submission" date="2018-10" db="EMBL/GenBank/DDBJ databases">
        <title>Fifty Aureobasidium pullulans genomes reveal a recombining polyextremotolerant generalist.</title>
        <authorList>
            <person name="Gostincar C."/>
            <person name="Turk M."/>
            <person name="Zajc J."/>
            <person name="Gunde-Cimerman N."/>
        </authorList>
    </citation>
    <scope>NUCLEOTIDE SEQUENCE [LARGE SCALE GENOMIC DNA]</scope>
    <source>
        <strain evidence="2 3">EXF-3403</strain>
    </source>
</reference>
<organism evidence="2 3">
    <name type="scientific">Aureobasidium pullulans</name>
    <name type="common">Black yeast</name>
    <name type="synonym">Pullularia pullulans</name>
    <dbReference type="NCBI Taxonomy" id="5580"/>
    <lineage>
        <taxon>Eukaryota</taxon>
        <taxon>Fungi</taxon>
        <taxon>Dikarya</taxon>
        <taxon>Ascomycota</taxon>
        <taxon>Pezizomycotina</taxon>
        <taxon>Dothideomycetes</taxon>
        <taxon>Dothideomycetidae</taxon>
        <taxon>Dothideales</taxon>
        <taxon>Saccotheciaceae</taxon>
        <taxon>Aureobasidium</taxon>
    </lineage>
</organism>
<dbReference type="AlphaFoldDB" id="A0A4V4L1R5"/>
<dbReference type="Proteomes" id="UP000310039">
    <property type="component" value="Unassembled WGS sequence"/>
</dbReference>
<comment type="caution">
    <text evidence="2">The sequence shown here is derived from an EMBL/GenBank/DDBJ whole genome shotgun (WGS) entry which is preliminary data.</text>
</comment>
<feature type="region of interest" description="Disordered" evidence="1">
    <location>
        <begin position="224"/>
        <end position="243"/>
    </location>
</feature>
<protein>
    <submittedName>
        <fullName evidence="2">Uncharacterized protein</fullName>
    </submittedName>
</protein>
<feature type="compositionally biased region" description="Polar residues" evidence="1">
    <location>
        <begin position="229"/>
        <end position="241"/>
    </location>
</feature>
<gene>
    <name evidence="2" type="ORF">D6C84_03231</name>
</gene>
<dbReference type="EMBL" id="QZBT01000032">
    <property type="protein sequence ID" value="THZ85526.1"/>
    <property type="molecule type" value="Genomic_DNA"/>
</dbReference>